<dbReference type="Pfam" id="PF03009">
    <property type="entry name" value="GDPD"/>
    <property type="match status" value="1"/>
</dbReference>
<dbReference type="GO" id="GO:0006071">
    <property type="term" value="P:glycerol metabolic process"/>
    <property type="evidence" value="ECO:0007669"/>
    <property type="project" value="UniProtKB-KW"/>
</dbReference>
<proteinExistence type="inferred from homology"/>
<evidence type="ECO:0000259" key="8">
    <source>
        <dbReference type="PROSITE" id="PS51704"/>
    </source>
</evidence>
<dbReference type="Gene3D" id="3.20.20.190">
    <property type="entry name" value="Phosphatidylinositol (PI) phosphodiesterase"/>
    <property type="match status" value="1"/>
</dbReference>
<feature type="compositionally biased region" description="Basic residues" evidence="7">
    <location>
        <begin position="23"/>
        <end position="32"/>
    </location>
</feature>
<name>C0IN53_9BACT</name>
<feature type="domain" description="GP-PDE" evidence="8">
    <location>
        <begin position="460"/>
        <end position="861"/>
    </location>
</feature>
<dbReference type="InterPro" id="IPR030395">
    <property type="entry name" value="GP_PDE_dom"/>
</dbReference>
<feature type="compositionally biased region" description="Basic residues" evidence="7">
    <location>
        <begin position="348"/>
        <end position="362"/>
    </location>
</feature>
<dbReference type="InterPro" id="IPR017946">
    <property type="entry name" value="PLC-like_Pdiesterase_TIM-brl"/>
</dbReference>
<reference evidence="9" key="1">
    <citation type="journal article" date="2009" name="ISME J.">
        <title>Functional metagenomics reveals diverse beta-lactamases in a remote Alaskan soil.</title>
        <authorList>
            <person name="Allen H.K."/>
            <person name="Moe L.A."/>
            <person name="Rodbumrer J."/>
            <person name="Gaarder A."/>
            <person name="Handelsman J."/>
        </authorList>
    </citation>
    <scope>NUCLEOTIDE SEQUENCE</scope>
</reference>
<keyword evidence="3" id="KW-0732">Signal</keyword>
<dbReference type="EMBL" id="EU408346">
    <property type="protein sequence ID" value="ACN58739.1"/>
    <property type="molecule type" value="Genomic_DNA"/>
</dbReference>
<comment type="catalytic activity">
    <reaction evidence="6">
        <text>a sn-glycero-3-phosphodiester + H2O = an alcohol + sn-glycerol 3-phosphate + H(+)</text>
        <dbReference type="Rhea" id="RHEA:12969"/>
        <dbReference type="ChEBI" id="CHEBI:15377"/>
        <dbReference type="ChEBI" id="CHEBI:15378"/>
        <dbReference type="ChEBI" id="CHEBI:30879"/>
        <dbReference type="ChEBI" id="CHEBI:57597"/>
        <dbReference type="ChEBI" id="CHEBI:83408"/>
        <dbReference type="EC" id="3.1.4.46"/>
    </reaction>
</comment>
<evidence type="ECO:0000256" key="7">
    <source>
        <dbReference type="SAM" id="MobiDB-lite"/>
    </source>
</evidence>
<feature type="region of interest" description="Disordered" evidence="7">
    <location>
        <begin position="373"/>
        <end position="402"/>
    </location>
</feature>
<sequence>MRLAAARLAVRGRHAPQPAPPGLRRHRHRRLRPALWPHGAAHGHGRGAVGAADRGRGRASAADPGLQPGAGPGGAPAPEARRFGAGGRPGLSEPDVHAALPGRGDHRRAAHPLGLRHARARSAARGAPAQGLLHPAAAAEPDLLDGLAAATGAVASVGAGARLHAGRERHLCRDGRLDAPLAREPGATAPRGLREQLFEDHLAQHPRRLRGGAARAARRPGAAQDGLGPHLVRHHRAPGLRHRDRWPLAQAPQVVARPPRAGAGQRRAAAGCAGLRAVPRSRGRHVPVGPAPGHCRQRRALAPCRGGRNHVGPGPAVPGESASHRLAALQRGLQRRRAALALSGAQHRPAKPRAGGRRRRLKRRCAGAMVTVPSRAKPSIRRPSTPSTFRTRHMKTNVPAPAPRPLRTLVAALGGSLVMAACGGGSNGGPVFPIIPPAPAPAPAPAPQPSPLGTLDGSVPLVIGHRGLPGLFPEETQKAYEAAADAGADSLETDLHLTKDCVLVARHNPWLSDNTNIADVAKTNSTVAARKRTVPGVLVDVKYPPVAENGPPKYLSDLTDPADPKSVLKSLIVDGEDHTNDWSITDFTMAELKQWIGGTTYDARDQRPTELNGKLPILSFQEVIDIAKAKSKSTGRALTVYPETKNPIWNNAQAIANGCGPAGSHPLEDALLKIMNFNGLNSKDAPIFVQSFEPESLKYLRSAGLKARAVQLVDGNDVNYQTGAMIYVTNDVYTFVDGRPYSWTLAGNPKWFGEMLTPAGLADVKTYADGIGPWKPQVMAHTVVPFVAGKGLADVNTIKPTSLIADAHKAGLFVHSYTFRNEAKYLAGIYKGDPVAEYLAYFRAGIDGVFSDFANTAFAARAAYLKETGR</sequence>
<dbReference type="PANTHER" id="PTHR43620:SF7">
    <property type="entry name" value="GLYCEROPHOSPHODIESTER PHOSPHODIESTERASE GDPD5-RELATED"/>
    <property type="match status" value="1"/>
</dbReference>
<organism evidence="9">
    <name type="scientific">uncultured bacterium BLR1</name>
    <dbReference type="NCBI Taxonomy" id="506512"/>
    <lineage>
        <taxon>Bacteria</taxon>
        <taxon>environmental samples</taxon>
    </lineage>
</organism>
<dbReference type="GO" id="GO:0008889">
    <property type="term" value="F:glycerophosphodiester phosphodiesterase activity"/>
    <property type="evidence" value="ECO:0007669"/>
    <property type="project" value="UniProtKB-EC"/>
</dbReference>
<feature type="region of interest" description="Disordered" evidence="7">
    <location>
        <begin position="343"/>
        <end position="362"/>
    </location>
</feature>
<evidence type="ECO:0000256" key="5">
    <source>
        <dbReference type="ARBA" id="ARBA00022801"/>
    </source>
</evidence>
<accession>C0IN53</accession>
<dbReference type="PROSITE" id="PS51704">
    <property type="entry name" value="GP_PDE"/>
    <property type="match status" value="1"/>
</dbReference>
<gene>
    <name evidence="9" type="ORF">AKSOIL_0051</name>
</gene>
<comment type="similarity">
    <text evidence="1">Belongs to the glycerophosphoryl diester phosphodiesterase family.</text>
</comment>
<evidence type="ECO:0000313" key="9">
    <source>
        <dbReference type="EMBL" id="ACN58739.1"/>
    </source>
</evidence>
<feature type="compositionally biased region" description="Low complexity" evidence="7">
    <location>
        <begin position="58"/>
        <end position="67"/>
    </location>
</feature>
<keyword evidence="4" id="KW-0319">Glycerol metabolism</keyword>
<evidence type="ECO:0000256" key="6">
    <source>
        <dbReference type="ARBA" id="ARBA00047512"/>
    </source>
</evidence>
<evidence type="ECO:0000256" key="2">
    <source>
        <dbReference type="ARBA" id="ARBA00012247"/>
    </source>
</evidence>
<feature type="region of interest" description="Disordered" evidence="7">
    <location>
        <begin position="1"/>
        <end position="108"/>
    </location>
</feature>
<dbReference type="EC" id="3.1.4.46" evidence="2"/>
<evidence type="ECO:0000256" key="4">
    <source>
        <dbReference type="ARBA" id="ARBA00022798"/>
    </source>
</evidence>
<dbReference type="AlphaFoldDB" id="C0IN53"/>
<dbReference type="SUPFAM" id="SSF51695">
    <property type="entry name" value="PLC-like phosphodiesterases"/>
    <property type="match status" value="1"/>
</dbReference>
<keyword evidence="5" id="KW-0378">Hydrolase</keyword>
<dbReference type="GO" id="GO:0006629">
    <property type="term" value="P:lipid metabolic process"/>
    <property type="evidence" value="ECO:0007669"/>
    <property type="project" value="InterPro"/>
</dbReference>
<protein>
    <recommendedName>
        <fullName evidence="2">glycerophosphodiester phosphodiesterase</fullName>
        <ecNumber evidence="2">3.1.4.46</ecNumber>
    </recommendedName>
</protein>
<dbReference type="PANTHER" id="PTHR43620">
    <property type="entry name" value="GLYCEROPHOSPHORYL DIESTER PHOSPHODIESTERASE"/>
    <property type="match status" value="1"/>
</dbReference>
<evidence type="ECO:0000256" key="3">
    <source>
        <dbReference type="ARBA" id="ARBA00022729"/>
    </source>
</evidence>
<evidence type="ECO:0000256" key="1">
    <source>
        <dbReference type="ARBA" id="ARBA00007277"/>
    </source>
</evidence>